<feature type="compositionally biased region" description="Polar residues" evidence="1">
    <location>
        <begin position="766"/>
        <end position="781"/>
    </location>
</feature>
<dbReference type="PANTHER" id="PTHR47481">
    <property type="match status" value="1"/>
</dbReference>
<dbReference type="Proteomes" id="UP000636709">
    <property type="component" value="Unassembled WGS sequence"/>
</dbReference>
<dbReference type="AlphaFoldDB" id="A0A835EMJ2"/>
<dbReference type="InterPro" id="IPR057670">
    <property type="entry name" value="SH3_retrovirus"/>
</dbReference>
<organism evidence="4 5">
    <name type="scientific">Digitaria exilis</name>
    <dbReference type="NCBI Taxonomy" id="1010633"/>
    <lineage>
        <taxon>Eukaryota</taxon>
        <taxon>Viridiplantae</taxon>
        <taxon>Streptophyta</taxon>
        <taxon>Embryophyta</taxon>
        <taxon>Tracheophyta</taxon>
        <taxon>Spermatophyta</taxon>
        <taxon>Magnoliopsida</taxon>
        <taxon>Liliopsida</taxon>
        <taxon>Poales</taxon>
        <taxon>Poaceae</taxon>
        <taxon>PACMAD clade</taxon>
        <taxon>Panicoideae</taxon>
        <taxon>Panicodae</taxon>
        <taxon>Paniceae</taxon>
        <taxon>Anthephorinae</taxon>
        <taxon>Digitaria</taxon>
    </lineage>
</organism>
<dbReference type="Pfam" id="PF25597">
    <property type="entry name" value="SH3_retrovirus"/>
    <property type="match status" value="1"/>
</dbReference>
<feature type="transmembrane region" description="Helical" evidence="2">
    <location>
        <begin position="32"/>
        <end position="52"/>
    </location>
</feature>
<keyword evidence="2" id="KW-1133">Transmembrane helix</keyword>
<accession>A0A835EMJ2</accession>
<dbReference type="EMBL" id="JACEFO010001828">
    <property type="protein sequence ID" value="KAF8700144.1"/>
    <property type="molecule type" value="Genomic_DNA"/>
</dbReference>
<dbReference type="OrthoDB" id="695502at2759"/>
<feature type="compositionally biased region" description="Polar residues" evidence="1">
    <location>
        <begin position="396"/>
        <end position="409"/>
    </location>
</feature>
<feature type="compositionally biased region" description="Basic and acidic residues" evidence="1">
    <location>
        <begin position="95"/>
        <end position="104"/>
    </location>
</feature>
<evidence type="ECO:0000256" key="2">
    <source>
        <dbReference type="SAM" id="Phobius"/>
    </source>
</evidence>
<comment type="caution">
    <text evidence="4">The sequence shown here is derived from an EMBL/GenBank/DDBJ whole genome shotgun (WGS) entry which is preliminary data.</text>
</comment>
<evidence type="ECO:0000313" key="5">
    <source>
        <dbReference type="Proteomes" id="UP000636709"/>
    </source>
</evidence>
<keyword evidence="2" id="KW-0812">Transmembrane</keyword>
<feature type="transmembrane region" description="Helical" evidence="2">
    <location>
        <begin position="59"/>
        <end position="80"/>
    </location>
</feature>
<evidence type="ECO:0000313" key="4">
    <source>
        <dbReference type="EMBL" id="KAF8700144.1"/>
    </source>
</evidence>
<dbReference type="PANTHER" id="PTHR47481:SF41">
    <property type="entry name" value="COPIA-LIKE POLYPROTEIN_RETROTRANSPOSON"/>
    <property type="match status" value="1"/>
</dbReference>
<feature type="region of interest" description="Disordered" evidence="1">
    <location>
        <begin position="756"/>
        <end position="831"/>
    </location>
</feature>
<feature type="compositionally biased region" description="Polar residues" evidence="1">
    <location>
        <begin position="427"/>
        <end position="438"/>
    </location>
</feature>
<gene>
    <name evidence="4" type="ORF">HU200_034511</name>
</gene>
<evidence type="ECO:0000256" key="1">
    <source>
        <dbReference type="SAM" id="MobiDB-lite"/>
    </source>
</evidence>
<sequence length="979" mass="105388">MCSSIVVIFLLIWARQEPVQLRLHNLVWSQRLTIIACLTLLVSLMTAVYITVAPTTPSLAYAVIAIGISTPALFFIISWLGRPVVTSLCHDEGGDREGNLDTEHSANSVRSSHRTLPPNPVAALFRRGATLLQPFPPIAVFSAMSPEELAAAKAQADAAAAAKAKADADAAAKAAADAHAKARADAEADALYAAQERGQLHAQAIAVSNIKTMVPFVLEQTSDNFSRWRNYFLNVLGKYDLTDLVLSDEDFSSDPHWHRMDCTVKSWLYSTVAPDLVEIVSTASPTSRSIWLGLLEQFVGNKERRALILDAEFRNFEQGDLSISEYCRKLKSMADALADLGEPVPDRTLVLNVLRGLNEKFAHMASLITHRDRMPTFIQLRADLRVEETIIKTRRSSSTALVAGSTPTSGQAPRPPAPTPPQQPGGSNHSAQASNPAHNTGYGRGGQGRGRNRRQRPNNGQGGQGAQGGGPTGAQGGGQAAFQPGWNPYTGTFTMWAGPRAPGVMGPRPQSAPVPQQPPQQAFTASHAGPAQQPMLQFGPAQYGLPPHFGGLPQYTPPVYPPMVWDQNQLAQSFNTMQLQPPPTNEWCFDSGASSHMASSSAPGSSIPSAHLRPLLSQPSPVMLPFGIVVSAISPSYEHLRVFGCKCYPNLSATAPHKLAPRSTLCVFLGYPSDHKGYRCLDLTTNRIILSRHVVFDEAPRSLVVSTEITLLPLMDPFLRPLPAGPLVPTRHPRIPCLDCADLLLDFPLSRHMLQAAASRGPHPSTPSSYAPTATDGSSPRSPLAGSPSAVSPAQGASALPAGRSPLPLSPATDGSLPGTPQPAVSPCPALPCALQPPEAKQTYRGALADPNWRDAMNAEFTALLENHTWDLVPPPPGPHLALVKRVLRYIKGTLDFGLQIHRSPSSDLVAYSDADWAGCPDTLLHVPTTSQYADIFTKGLPSSIFVEFRSSLNEVLPPCPTRSYQISNYLYQWVVQHD</sequence>
<feature type="domain" description="Retroviral polymerase SH3-like" evidence="3">
    <location>
        <begin position="645"/>
        <end position="699"/>
    </location>
</feature>
<feature type="compositionally biased region" description="Pro residues" evidence="1">
    <location>
        <begin position="413"/>
        <end position="423"/>
    </location>
</feature>
<reference evidence="4" key="1">
    <citation type="submission" date="2020-07" db="EMBL/GenBank/DDBJ databases">
        <title>Genome sequence and genetic diversity analysis of an under-domesticated orphan crop, white fonio (Digitaria exilis).</title>
        <authorList>
            <person name="Bennetzen J.L."/>
            <person name="Chen S."/>
            <person name="Ma X."/>
            <person name="Wang X."/>
            <person name="Yssel A.E.J."/>
            <person name="Chaluvadi S.R."/>
            <person name="Johnson M."/>
            <person name="Gangashetty P."/>
            <person name="Hamidou F."/>
            <person name="Sanogo M.D."/>
            <person name="Zwaenepoel A."/>
            <person name="Wallace J."/>
            <person name="Van De Peer Y."/>
            <person name="Van Deynze A."/>
        </authorList>
    </citation>
    <scope>NUCLEOTIDE SEQUENCE</scope>
    <source>
        <tissue evidence="4">Leaves</tissue>
    </source>
</reference>
<feature type="region of interest" description="Disordered" evidence="1">
    <location>
        <begin position="394"/>
        <end position="487"/>
    </location>
</feature>
<keyword evidence="5" id="KW-1185">Reference proteome</keyword>
<feature type="compositionally biased region" description="Gly residues" evidence="1">
    <location>
        <begin position="460"/>
        <end position="479"/>
    </location>
</feature>
<dbReference type="Pfam" id="PF14223">
    <property type="entry name" value="Retrotran_gag_2"/>
    <property type="match status" value="1"/>
</dbReference>
<feature type="compositionally biased region" description="Pro residues" evidence="1">
    <location>
        <begin position="820"/>
        <end position="830"/>
    </location>
</feature>
<feature type="region of interest" description="Disordered" evidence="1">
    <location>
        <begin position="500"/>
        <end position="539"/>
    </location>
</feature>
<name>A0A835EMJ2_9POAL</name>
<keyword evidence="2" id="KW-0472">Membrane</keyword>
<proteinExistence type="predicted"/>
<evidence type="ECO:0000259" key="3">
    <source>
        <dbReference type="Pfam" id="PF25597"/>
    </source>
</evidence>
<feature type="region of interest" description="Disordered" evidence="1">
    <location>
        <begin position="95"/>
        <end position="115"/>
    </location>
</feature>
<protein>
    <recommendedName>
        <fullName evidence="3">Retroviral polymerase SH3-like domain-containing protein</fullName>
    </recommendedName>
</protein>